<protein>
    <submittedName>
        <fullName evidence="1">Uncharacterized protein (DUF1800 family)</fullName>
    </submittedName>
</protein>
<dbReference type="EMBL" id="JACCCW010000001">
    <property type="protein sequence ID" value="NYF78148.1"/>
    <property type="molecule type" value="Genomic_DNA"/>
</dbReference>
<gene>
    <name evidence="1" type="ORF">HDF17_000435</name>
</gene>
<keyword evidence="2" id="KW-1185">Reference proteome</keyword>
<proteinExistence type="predicted"/>
<accession>A0A7Y9TRF1</accession>
<evidence type="ECO:0000313" key="1">
    <source>
        <dbReference type="EMBL" id="NYF78148.1"/>
    </source>
</evidence>
<dbReference type="AlphaFoldDB" id="A0A7Y9TRF1"/>
<organism evidence="1 2">
    <name type="scientific">Granulicella arctica</name>
    <dbReference type="NCBI Taxonomy" id="940613"/>
    <lineage>
        <taxon>Bacteria</taxon>
        <taxon>Pseudomonadati</taxon>
        <taxon>Acidobacteriota</taxon>
        <taxon>Terriglobia</taxon>
        <taxon>Terriglobales</taxon>
        <taxon>Acidobacteriaceae</taxon>
        <taxon>Granulicella</taxon>
    </lineage>
</organism>
<evidence type="ECO:0000313" key="2">
    <source>
        <dbReference type="Proteomes" id="UP000589520"/>
    </source>
</evidence>
<dbReference type="PANTHER" id="PTHR43737">
    <property type="entry name" value="BLL7424 PROTEIN"/>
    <property type="match status" value="1"/>
</dbReference>
<reference evidence="1 2" key="1">
    <citation type="submission" date="2020-07" db="EMBL/GenBank/DDBJ databases">
        <title>Genomic Encyclopedia of Type Strains, Phase IV (KMG-V): Genome sequencing to study the core and pangenomes of soil and plant-associated prokaryotes.</title>
        <authorList>
            <person name="Whitman W."/>
        </authorList>
    </citation>
    <scope>NUCLEOTIDE SEQUENCE [LARGE SCALE GENOMIC DNA]</scope>
    <source>
        <strain evidence="1 2">X4EP2</strain>
    </source>
</reference>
<dbReference type="Proteomes" id="UP000589520">
    <property type="component" value="Unassembled WGS sequence"/>
</dbReference>
<sequence>MLDQTTFGVRAVDITYVQQIGLNAYITEQLNTPQTTLAVLSDPLPKACMGDPGVCFESEFWQTALTAPDQLRQRVAFALSEMWVVSTQAIDGNAAPQYYNTLAKDAFANWRTIMEDVTLSPGMGQYQNIVNSSKAPAGQIANENYAREMMQLFSIGPVMLNSDGTAQTDASGDTIPAYTEAQVQAFARVYTGWTYATSTGVAPASFPYYVPNYSMPMAAVDSAHDMTSKTLLNNVVLPAGQSTSQDLEDALDNIFAHPNLPPFICKQLIQHLVTSTPSSPYVERVSRVFIDNGGGIRGDMSAVITAILKDSEARAGDWDPNHDGGHLREPVLYLTNVMQALKYMDINTGTAKQGAYVGLRNYTSPLGEIPLRSSSVFNFFSPSYVIPGTALNAPEFGLENTAAVQQRLTLADELSENQISGFNGNLTVTSAMGQLAGNPSALADKLGVMFLHGRMPPAMKEMIVNEISSLTDIGQRVRVAVYLVISSSEYKVMH</sequence>
<name>A0A7Y9TRF1_9BACT</name>
<dbReference type="PANTHER" id="PTHR43737:SF1">
    <property type="entry name" value="DUF1501 DOMAIN-CONTAINING PROTEIN"/>
    <property type="match status" value="1"/>
</dbReference>
<dbReference type="InterPro" id="IPR014917">
    <property type="entry name" value="DUF1800"/>
</dbReference>
<dbReference type="Pfam" id="PF08811">
    <property type="entry name" value="DUF1800"/>
    <property type="match status" value="1"/>
</dbReference>
<comment type="caution">
    <text evidence="1">The sequence shown here is derived from an EMBL/GenBank/DDBJ whole genome shotgun (WGS) entry which is preliminary data.</text>
</comment>
<dbReference type="RefSeq" id="WP_179487327.1">
    <property type="nucleotide sequence ID" value="NZ_JACCCW010000001.1"/>
</dbReference>